<reference evidence="1" key="1">
    <citation type="submission" date="2023-07" db="EMBL/GenBank/DDBJ databases">
        <title>Complete genome sequence of Ligilactobacillus salivarius SRCM217594 isolated from Gallus gallus domesticus feces.</title>
        <authorList>
            <person name="Yang H.-G."/>
            <person name="Ryu M.-S."/>
            <person name="Ha G.-S."/>
            <person name="Yang H.-J."/>
            <person name="Jeong D.-Y."/>
        </authorList>
    </citation>
    <scope>NUCLEOTIDE SEQUENCE</scope>
    <source>
        <strain evidence="1">SRCM217594</strain>
    </source>
</reference>
<dbReference type="NCBIfam" id="TIGR01563">
    <property type="entry name" value="gp16_SPP1"/>
    <property type="match status" value="1"/>
</dbReference>
<name>A0AAW7N8L6_9LACO</name>
<dbReference type="Proteomes" id="UP001174888">
    <property type="component" value="Unassembled WGS sequence"/>
</dbReference>
<evidence type="ECO:0000313" key="1">
    <source>
        <dbReference type="EMBL" id="MDN4833994.1"/>
    </source>
</evidence>
<dbReference type="InterPro" id="IPR008767">
    <property type="entry name" value="Phage_SPP1_head-tail_adaptor"/>
</dbReference>
<sequence length="107" mass="12671">MTERITFYSISSGIDPKTHRQIANKEQDEFSCWCEVSKLTVRETVKAPSEMGFRKETPVFLIAYKQQKEIQPEWRIKWRGKRYEITGIDPDYQNKDLTKVTGQVINR</sequence>
<dbReference type="InterPro" id="IPR038666">
    <property type="entry name" value="SSP1_head-tail_sf"/>
</dbReference>
<organism evidence="1 2">
    <name type="scientific">Ligilactobacillus salivarius</name>
    <dbReference type="NCBI Taxonomy" id="1624"/>
    <lineage>
        <taxon>Bacteria</taxon>
        <taxon>Bacillati</taxon>
        <taxon>Bacillota</taxon>
        <taxon>Bacilli</taxon>
        <taxon>Lactobacillales</taxon>
        <taxon>Lactobacillaceae</taxon>
        <taxon>Ligilactobacillus</taxon>
    </lineage>
</organism>
<accession>A0AAW7N8L6</accession>
<dbReference type="AlphaFoldDB" id="A0AAW7N8L6"/>
<dbReference type="Pfam" id="PF05521">
    <property type="entry name" value="Phage_HCP"/>
    <property type="match status" value="1"/>
</dbReference>
<dbReference type="EMBL" id="JAUIQT010000001">
    <property type="protein sequence ID" value="MDN4833994.1"/>
    <property type="molecule type" value="Genomic_DNA"/>
</dbReference>
<evidence type="ECO:0000313" key="2">
    <source>
        <dbReference type="Proteomes" id="UP001174888"/>
    </source>
</evidence>
<gene>
    <name evidence="1" type="ORF">QYC35_07255</name>
</gene>
<protein>
    <submittedName>
        <fullName evidence="1">Phage head closure protein</fullName>
    </submittedName>
</protein>
<comment type="caution">
    <text evidence="1">The sequence shown here is derived from an EMBL/GenBank/DDBJ whole genome shotgun (WGS) entry which is preliminary data.</text>
</comment>
<dbReference type="Gene3D" id="2.40.10.270">
    <property type="entry name" value="Bacteriophage SPP1 head-tail adaptor protein"/>
    <property type="match status" value="1"/>
</dbReference>
<proteinExistence type="predicted"/>